<accession>A0A4Q1D7L2</accession>
<name>A0A4Q1D7L2_9BACT</name>
<proteinExistence type="predicted"/>
<dbReference type="EMBL" id="SDHZ01000001">
    <property type="protein sequence ID" value="RXK85274.1"/>
    <property type="molecule type" value="Genomic_DNA"/>
</dbReference>
<dbReference type="Proteomes" id="UP000290545">
    <property type="component" value="Unassembled WGS sequence"/>
</dbReference>
<gene>
    <name evidence="1" type="ORF">ESB13_00135</name>
</gene>
<evidence type="ECO:0000313" key="1">
    <source>
        <dbReference type="EMBL" id="RXK85274.1"/>
    </source>
</evidence>
<keyword evidence="2" id="KW-1185">Reference proteome</keyword>
<sequence>MAFCLLVEPPLGFQKWEDLSSKMRIFALHGVESFPILDMENSGSCYVGLSIPRSKEVAIVIEIFIECIFFLLEEKCKVFELYSSLELTKENALPLAQKFFVGN</sequence>
<organism evidence="1 2">
    <name type="scientific">Filimonas effusa</name>
    <dbReference type="NCBI Taxonomy" id="2508721"/>
    <lineage>
        <taxon>Bacteria</taxon>
        <taxon>Pseudomonadati</taxon>
        <taxon>Bacteroidota</taxon>
        <taxon>Chitinophagia</taxon>
        <taxon>Chitinophagales</taxon>
        <taxon>Chitinophagaceae</taxon>
        <taxon>Filimonas</taxon>
    </lineage>
</organism>
<evidence type="ECO:0000313" key="2">
    <source>
        <dbReference type="Proteomes" id="UP000290545"/>
    </source>
</evidence>
<dbReference type="RefSeq" id="WP_129001026.1">
    <property type="nucleotide sequence ID" value="NZ_SDHZ01000001.1"/>
</dbReference>
<protein>
    <submittedName>
        <fullName evidence="1">Uncharacterized protein</fullName>
    </submittedName>
</protein>
<reference evidence="1 2" key="1">
    <citation type="submission" date="2019-01" db="EMBL/GenBank/DDBJ databases">
        <title>Filimonas sp. strain TTM-71.</title>
        <authorList>
            <person name="Chen W.-M."/>
        </authorList>
    </citation>
    <scope>NUCLEOTIDE SEQUENCE [LARGE SCALE GENOMIC DNA]</scope>
    <source>
        <strain evidence="1 2">TTM-71</strain>
    </source>
</reference>
<comment type="caution">
    <text evidence="1">The sequence shown here is derived from an EMBL/GenBank/DDBJ whole genome shotgun (WGS) entry which is preliminary data.</text>
</comment>
<dbReference type="AlphaFoldDB" id="A0A4Q1D7L2"/>